<reference evidence="2 3" key="1">
    <citation type="submission" date="2018-06" db="EMBL/GenBank/DDBJ databases">
        <title>Freshwater and sediment microbial communities from various areas in North America, analyzing microbe dynamics in response to fracking.</title>
        <authorList>
            <person name="Lamendella R."/>
        </authorList>
    </citation>
    <scope>NUCLEOTIDE SEQUENCE [LARGE SCALE GENOMIC DNA]</scope>
    <source>
        <strain evidence="2 3">114J</strain>
    </source>
</reference>
<protein>
    <submittedName>
        <fullName evidence="2">Outer membrane protein</fullName>
    </submittedName>
</protein>
<evidence type="ECO:0000313" key="3">
    <source>
        <dbReference type="Proteomes" id="UP000252995"/>
    </source>
</evidence>
<evidence type="ECO:0000313" key="2">
    <source>
        <dbReference type="EMBL" id="RBP32532.1"/>
    </source>
</evidence>
<dbReference type="AlphaFoldDB" id="A0A366GZE1"/>
<accession>A0A366GZE1</accession>
<name>A0A366GZE1_9GAMM</name>
<evidence type="ECO:0000256" key="1">
    <source>
        <dbReference type="SAM" id="SignalP"/>
    </source>
</evidence>
<dbReference type="Gene3D" id="2.40.160.20">
    <property type="match status" value="1"/>
</dbReference>
<dbReference type="EMBL" id="QNRO01000003">
    <property type="protein sequence ID" value="RBP32532.1"/>
    <property type="molecule type" value="Genomic_DNA"/>
</dbReference>
<comment type="caution">
    <text evidence="2">The sequence shown here is derived from an EMBL/GenBank/DDBJ whole genome shotgun (WGS) entry which is preliminary data.</text>
</comment>
<keyword evidence="1" id="KW-0732">Signal</keyword>
<dbReference type="PANTHER" id="PTHR36920">
    <property type="match status" value="1"/>
</dbReference>
<gene>
    <name evidence="2" type="ORF">DET50_10392</name>
</gene>
<dbReference type="GO" id="GO:0019867">
    <property type="term" value="C:outer membrane"/>
    <property type="evidence" value="ECO:0007669"/>
    <property type="project" value="InterPro"/>
</dbReference>
<feature type="chain" id="PRO_5016686605" evidence="1">
    <location>
        <begin position="24"/>
        <end position="252"/>
    </location>
</feature>
<organism evidence="2 3">
    <name type="scientific">Marinobacter pelagius</name>
    <dbReference type="NCBI Taxonomy" id="379482"/>
    <lineage>
        <taxon>Bacteria</taxon>
        <taxon>Pseudomonadati</taxon>
        <taxon>Pseudomonadota</taxon>
        <taxon>Gammaproteobacteria</taxon>
        <taxon>Pseudomonadales</taxon>
        <taxon>Marinobacteraceae</taxon>
        <taxon>Marinobacter</taxon>
    </lineage>
</organism>
<sequence>MSRSFKVGILAAAVMAAAPMAQAYEAGDFLIRAGAVHVAPDDSSSTPVFTGAGPLEGKTLVLEGTGVGVDSNTQLGITATYMLTNNIGIGVLGATPFQHDIEGEGGLSSFGKLGETKHLPPTITLQYFPMAASSKVQPYAGIGINYTTFFEEKTTSTLTTVIDTVANQNYGTAPGTVDGSKLELDDSVGIALELGVDYMLTENIGLNAALWWADIDTDATITAYSGDTNVGKITTDVEIDPMVYMVGVSYKF</sequence>
<proteinExistence type="predicted"/>
<dbReference type="InterPro" id="IPR005618">
    <property type="entry name" value="OMPW"/>
</dbReference>
<dbReference type="RefSeq" id="WP_113861665.1">
    <property type="nucleotide sequence ID" value="NZ_QNRO01000003.1"/>
</dbReference>
<dbReference type="Pfam" id="PF03922">
    <property type="entry name" value="OmpW"/>
    <property type="match status" value="1"/>
</dbReference>
<dbReference type="Proteomes" id="UP000252995">
    <property type="component" value="Unassembled WGS sequence"/>
</dbReference>
<dbReference type="GO" id="GO:0055085">
    <property type="term" value="P:transmembrane transport"/>
    <property type="evidence" value="ECO:0007669"/>
    <property type="project" value="TreeGrafter"/>
</dbReference>
<dbReference type="SUPFAM" id="SSF56925">
    <property type="entry name" value="OMPA-like"/>
    <property type="match status" value="1"/>
</dbReference>
<dbReference type="OrthoDB" id="9807574at2"/>
<dbReference type="InterPro" id="IPR011250">
    <property type="entry name" value="OMP/PagP_B-barrel"/>
</dbReference>
<dbReference type="PANTHER" id="PTHR36920:SF1">
    <property type="entry name" value="OUTER MEMBRANE PROTEIN W"/>
    <property type="match status" value="1"/>
</dbReference>
<feature type="signal peptide" evidence="1">
    <location>
        <begin position="1"/>
        <end position="23"/>
    </location>
</feature>